<accession>A0A378VTF5</accession>
<reference evidence="2" key="1">
    <citation type="submission" date="2018-06" db="EMBL/GenBank/DDBJ databases">
        <authorList>
            <consortium name="Pathogen Informatics"/>
            <person name="Doyle S."/>
        </authorList>
    </citation>
    <scope>NUCLEOTIDE SEQUENCE [LARGE SCALE GENOMIC DNA]</scope>
    <source>
        <strain evidence="2">NCTC11421</strain>
    </source>
</reference>
<name>A0A378VTF5_NEIGO</name>
<organism evidence="2">
    <name type="scientific">Neisseria gonorrhoeae</name>
    <dbReference type="NCBI Taxonomy" id="485"/>
    <lineage>
        <taxon>Bacteria</taxon>
        <taxon>Pseudomonadati</taxon>
        <taxon>Pseudomonadota</taxon>
        <taxon>Betaproteobacteria</taxon>
        <taxon>Neisseriales</taxon>
        <taxon>Neisseriaceae</taxon>
        <taxon>Neisseria</taxon>
    </lineage>
</organism>
<evidence type="ECO:0000313" key="2">
    <source>
        <dbReference type="EMBL" id="SUA20333.1"/>
    </source>
</evidence>
<proteinExistence type="predicted"/>
<dbReference type="AlphaFoldDB" id="A0A378VTF5"/>
<feature type="compositionally biased region" description="Basic residues" evidence="1">
    <location>
        <begin position="165"/>
        <end position="175"/>
    </location>
</feature>
<gene>
    <name evidence="2" type="ORF">NCTC11421_00415</name>
</gene>
<dbReference type="EMBL" id="UGRI01000001">
    <property type="protein sequence ID" value="SUA20333.1"/>
    <property type="molecule type" value="Genomic_DNA"/>
</dbReference>
<evidence type="ECO:0000256" key="1">
    <source>
        <dbReference type="SAM" id="MobiDB-lite"/>
    </source>
</evidence>
<sequence>MASEGNRSSDGIYSQTACRTVSGGFAIKQAHLNDALFVRPYRTKQRDTMHTSALRIWLKAVLILAAGSIFQTASAAVVHVSPQDNLAEILPAPGRAIRSNWLPAYIKPNFISTNRLRLKGLPTVPQPSKGQERAYHSRTRAGRNAPQPDRYPFRYEPASNGCRYLSRKSRPARPD</sequence>
<protein>
    <submittedName>
        <fullName evidence="2">NosR-like protein</fullName>
    </submittedName>
</protein>
<feature type="region of interest" description="Disordered" evidence="1">
    <location>
        <begin position="121"/>
        <end position="175"/>
    </location>
</feature>